<evidence type="ECO:0000313" key="9">
    <source>
        <dbReference type="EMBL" id="KAK0576667.1"/>
    </source>
</evidence>
<feature type="domain" description="EamA" evidence="8">
    <location>
        <begin position="49"/>
        <end position="179"/>
    </location>
</feature>
<comment type="similarity">
    <text evidence="2">Belongs to the drug/metabolite transporter (DMT) superfamily. Plant drug/metabolite exporter (P-DME) (TC 2.A.7.4) family.</text>
</comment>
<evidence type="ECO:0000256" key="1">
    <source>
        <dbReference type="ARBA" id="ARBA00004141"/>
    </source>
</evidence>
<feature type="transmembrane region" description="Helical" evidence="7">
    <location>
        <begin position="39"/>
        <end position="55"/>
    </location>
</feature>
<evidence type="ECO:0000313" key="10">
    <source>
        <dbReference type="Proteomes" id="UP001168877"/>
    </source>
</evidence>
<evidence type="ECO:0000259" key="8">
    <source>
        <dbReference type="Pfam" id="PF00892"/>
    </source>
</evidence>
<evidence type="ECO:0000256" key="3">
    <source>
        <dbReference type="ARBA" id="ARBA00022692"/>
    </source>
</evidence>
<feature type="transmembrane region" description="Helical" evidence="7">
    <location>
        <begin position="313"/>
        <end position="334"/>
    </location>
</feature>
<feature type="transmembrane region" description="Helical" evidence="7">
    <location>
        <begin position="346"/>
        <end position="366"/>
    </location>
</feature>
<evidence type="ECO:0000256" key="6">
    <source>
        <dbReference type="SAM" id="MobiDB-lite"/>
    </source>
</evidence>
<feature type="transmembrane region" description="Helical" evidence="7">
    <location>
        <begin position="425"/>
        <end position="446"/>
    </location>
</feature>
<keyword evidence="4 7" id="KW-1133">Transmembrane helix</keyword>
<feature type="transmembrane region" description="Helical" evidence="7">
    <location>
        <begin position="133"/>
        <end position="151"/>
    </location>
</feature>
<comment type="subcellular location">
    <subcellularLocation>
        <location evidence="1">Membrane</location>
        <topology evidence="1">Multi-pass membrane protein</topology>
    </subcellularLocation>
</comment>
<keyword evidence="5 7" id="KW-0472">Membrane</keyword>
<evidence type="ECO:0000256" key="2">
    <source>
        <dbReference type="ARBA" id="ARBA00007635"/>
    </source>
</evidence>
<proteinExistence type="inferred from homology"/>
<feature type="domain" description="EamA" evidence="8">
    <location>
        <begin position="396"/>
        <end position="533"/>
    </location>
</feature>
<sequence>MGDNHNQLVVIASKYDENNNKNNSSSSKCMAVFEKLKPYVLRVFLQFGAAGMYIISMETLNHGMNRYVLIVYRNAIAALVLAPFALLLERKIRPKMTLTVFLQIMTMGFLEPILDQGFSYLGMKYTSASYTSAIMNAVPSVTFVIALIFRLERLNIKKIHSQAKVIGTLVTFGGALLMTMYKGPVINLIGSSTSSHHESSSDSSDSHEHWVAGTLLILVGCVAWSCFYVVQFGYAGMYIITMVSLKHGMSHYILAVYRHVVATLIISPFALVLERKIRPKMTLPIFLRIMALGFLEPVLDQNLYFLGMKYTSATFASATVNVLPALTFIMAVIFRLESVNVKKIHSLAKVIGTAITISGAMLMTLYKGPVINFIKSGGGSHPGTSSESSSNNWFAGTLMLLAGICSWSGFFILQSFTLKKYPAELSLSSLICLTGVVEGSIVSLIMERDMSAWKIGFDSKLLAVTYSGVVCSGIAYYVQGVVIRERGPVFVTSFSPLCMIITAVLGAVVLAEQVHLGSIFGAIIIVFGLYTVVWGKSKDRKVNSAEISLTPDDEKGGDQLPITNTSISARSMTNGADDVDSSSINSPTGLTKIQAKGDLTRGT</sequence>
<reference evidence="9" key="1">
    <citation type="journal article" date="2022" name="Plant J.">
        <title>Strategies of tolerance reflected in two North American maple genomes.</title>
        <authorList>
            <person name="McEvoy S.L."/>
            <person name="Sezen U.U."/>
            <person name="Trouern-Trend A."/>
            <person name="McMahon S.M."/>
            <person name="Schaberg P.G."/>
            <person name="Yang J."/>
            <person name="Wegrzyn J.L."/>
            <person name="Swenson N.G."/>
        </authorList>
    </citation>
    <scope>NUCLEOTIDE SEQUENCE</scope>
    <source>
        <strain evidence="9">NS2018</strain>
    </source>
</reference>
<dbReference type="EMBL" id="JAUESC010000386">
    <property type="protein sequence ID" value="KAK0576667.1"/>
    <property type="molecule type" value="Genomic_DNA"/>
</dbReference>
<dbReference type="GO" id="GO:0022857">
    <property type="term" value="F:transmembrane transporter activity"/>
    <property type="evidence" value="ECO:0007669"/>
    <property type="project" value="InterPro"/>
</dbReference>
<dbReference type="AlphaFoldDB" id="A0AA39RMX0"/>
<reference evidence="9" key="2">
    <citation type="submission" date="2023-06" db="EMBL/GenBank/DDBJ databases">
        <authorList>
            <person name="Swenson N.G."/>
            <person name="Wegrzyn J.L."/>
            <person name="Mcevoy S.L."/>
        </authorList>
    </citation>
    <scope>NUCLEOTIDE SEQUENCE</scope>
    <source>
        <strain evidence="9">NS2018</strain>
        <tissue evidence="9">Leaf</tissue>
    </source>
</reference>
<feature type="transmembrane region" description="Helical" evidence="7">
    <location>
        <begin position="67"/>
        <end position="88"/>
    </location>
</feature>
<feature type="transmembrane region" description="Helical" evidence="7">
    <location>
        <begin position="490"/>
        <end position="510"/>
    </location>
</feature>
<gene>
    <name evidence="9" type="ORF">LWI29_021527</name>
</gene>
<feature type="domain" description="EamA" evidence="8">
    <location>
        <begin position="235"/>
        <end position="357"/>
    </location>
</feature>
<comment type="caution">
    <text evidence="9">The sequence shown here is derived from an EMBL/GenBank/DDBJ whole genome shotgun (WGS) entry which is preliminary data.</text>
</comment>
<feature type="transmembrane region" description="Helical" evidence="7">
    <location>
        <begin position="393"/>
        <end position="413"/>
    </location>
</feature>
<feature type="region of interest" description="Disordered" evidence="6">
    <location>
        <begin position="570"/>
        <end position="603"/>
    </location>
</feature>
<keyword evidence="3 7" id="KW-0812">Transmembrane</keyword>
<accession>A0AA39RMX0</accession>
<keyword evidence="10" id="KW-1185">Reference proteome</keyword>
<protein>
    <recommendedName>
        <fullName evidence="8">EamA domain-containing protein</fullName>
    </recommendedName>
</protein>
<organism evidence="9 10">
    <name type="scientific">Acer saccharum</name>
    <name type="common">Sugar maple</name>
    <dbReference type="NCBI Taxonomy" id="4024"/>
    <lineage>
        <taxon>Eukaryota</taxon>
        <taxon>Viridiplantae</taxon>
        <taxon>Streptophyta</taxon>
        <taxon>Embryophyta</taxon>
        <taxon>Tracheophyta</taxon>
        <taxon>Spermatophyta</taxon>
        <taxon>Magnoliopsida</taxon>
        <taxon>eudicotyledons</taxon>
        <taxon>Gunneridae</taxon>
        <taxon>Pentapetalae</taxon>
        <taxon>rosids</taxon>
        <taxon>malvids</taxon>
        <taxon>Sapindales</taxon>
        <taxon>Sapindaceae</taxon>
        <taxon>Hippocastanoideae</taxon>
        <taxon>Acereae</taxon>
        <taxon>Acer</taxon>
    </lineage>
</organism>
<dbReference type="Pfam" id="PF00892">
    <property type="entry name" value="EamA"/>
    <property type="match status" value="3"/>
</dbReference>
<feature type="transmembrane region" description="Helical" evidence="7">
    <location>
        <begin position="461"/>
        <end position="478"/>
    </location>
</feature>
<name>A0AA39RMX0_ACESA</name>
<feature type="transmembrane region" description="Helical" evidence="7">
    <location>
        <begin position="210"/>
        <end position="240"/>
    </location>
</feature>
<feature type="transmembrane region" description="Helical" evidence="7">
    <location>
        <begin position="100"/>
        <end position="121"/>
    </location>
</feature>
<feature type="transmembrane region" description="Helical" evidence="7">
    <location>
        <begin position="163"/>
        <end position="181"/>
    </location>
</feature>
<dbReference type="Proteomes" id="UP001168877">
    <property type="component" value="Unassembled WGS sequence"/>
</dbReference>
<feature type="transmembrane region" description="Helical" evidence="7">
    <location>
        <begin position="252"/>
        <end position="273"/>
    </location>
</feature>
<dbReference type="PANTHER" id="PTHR31218">
    <property type="entry name" value="WAT1-RELATED PROTEIN"/>
    <property type="match status" value="1"/>
</dbReference>
<feature type="compositionally biased region" description="Polar residues" evidence="6">
    <location>
        <begin position="581"/>
        <end position="591"/>
    </location>
</feature>
<dbReference type="SUPFAM" id="SSF103481">
    <property type="entry name" value="Multidrug resistance efflux transporter EmrE"/>
    <property type="match status" value="3"/>
</dbReference>
<evidence type="ECO:0000256" key="5">
    <source>
        <dbReference type="ARBA" id="ARBA00023136"/>
    </source>
</evidence>
<feature type="transmembrane region" description="Helical" evidence="7">
    <location>
        <begin position="516"/>
        <end position="534"/>
    </location>
</feature>
<dbReference type="InterPro" id="IPR000620">
    <property type="entry name" value="EamA_dom"/>
</dbReference>
<dbReference type="InterPro" id="IPR030184">
    <property type="entry name" value="WAT1-related"/>
</dbReference>
<dbReference type="InterPro" id="IPR037185">
    <property type="entry name" value="EmrE-like"/>
</dbReference>
<evidence type="ECO:0000256" key="7">
    <source>
        <dbReference type="SAM" id="Phobius"/>
    </source>
</evidence>
<dbReference type="GO" id="GO:0016020">
    <property type="term" value="C:membrane"/>
    <property type="evidence" value="ECO:0007669"/>
    <property type="project" value="UniProtKB-SubCell"/>
</dbReference>
<evidence type="ECO:0000256" key="4">
    <source>
        <dbReference type="ARBA" id="ARBA00022989"/>
    </source>
</evidence>